<evidence type="ECO:0000313" key="3">
    <source>
        <dbReference type="Proteomes" id="UP000015100"/>
    </source>
</evidence>
<dbReference type="OrthoDB" id="5376287at2759"/>
<gene>
    <name evidence="2" type="ORF">H072_10845</name>
</gene>
<evidence type="ECO:0000256" key="1">
    <source>
        <dbReference type="SAM" id="MobiDB-lite"/>
    </source>
</evidence>
<reference evidence="2 3" key="1">
    <citation type="journal article" date="2013" name="PLoS Genet.">
        <title>Genomic mechanisms accounting for the adaptation to parasitism in nematode-trapping fungi.</title>
        <authorList>
            <person name="Meerupati T."/>
            <person name="Andersson K.M."/>
            <person name="Friman E."/>
            <person name="Kumar D."/>
            <person name="Tunlid A."/>
            <person name="Ahren D."/>
        </authorList>
    </citation>
    <scope>NUCLEOTIDE SEQUENCE [LARGE SCALE GENOMIC DNA]</scope>
    <source>
        <strain evidence="2 3">CBS 200.50</strain>
    </source>
</reference>
<dbReference type="Proteomes" id="UP000015100">
    <property type="component" value="Unassembled WGS sequence"/>
</dbReference>
<dbReference type="eggNOG" id="ENOG502SSBS">
    <property type="taxonomic scope" value="Eukaryota"/>
</dbReference>
<organism evidence="2 3">
    <name type="scientific">Dactylellina haptotyla (strain CBS 200.50)</name>
    <name type="common">Nematode-trapping fungus</name>
    <name type="synonym">Monacrosporium haptotylum</name>
    <dbReference type="NCBI Taxonomy" id="1284197"/>
    <lineage>
        <taxon>Eukaryota</taxon>
        <taxon>Fungi</taxon>
        <taxon>Dikarya</taxon>
        <taxon>Ascomycota</taxon>
        <taxon>Pezizomycotina</taxon>
        <taxon>Orbiliomycetes</taxon>
        <taxon>Orbiliales</taxon>
        <taxon>Orbiliaceae</taxon>
        <taxon>Dactylellina</taxon>
    </lineage>
</organism>
<dbReference type="AlphaFoldDB" id="S7ZY61"/>
<name>S7ZY61_DACHA</name>
<protein>
    <recommendedName>
        <fullName evidence="4">Transcription factor domain-containing protein</fullName>
    </recommendedName>
</protein>
<accession>S7ZY61</accession>
<sequence>MPVAPMQLGVHFIVSTDTTKANADTRKFIRSHVMMGKNLGKSRPRKKNNANKGKAKEVPPPSDNDAEHVEQDSPPTTTEPETLCGIPARVGSDIDFNKFADFIKPSVLDEVIKFSREGKKILFPLEPCFAFDHNSRMWWDALSYDPAYLNTTAFMSHAYVNMMRGYRGNPIGQDGTYHLVKTVHHLRERLSAGPGPLLFQDSTIFIILMLAVYAHVMGEGETAQQHMKGLRRIVNMRGGIRTTDLGIALHNGVTPIFFLDNPFAEPLIPYPDNSPHLVAQGVSKNIPPGAEKFFSGINPKLKESWQIMKVFSVLMNVTAESQKRLPQTILLNTMTSTMYRLLDMKFNPDTINEAIRLGLLAFCSHIFLRWQSVKLNYTHLPNIYKSSLVNLKFSKDFPPHVMLWLLTVGAISIFAEEDDVWLKPWLRVNFELCEIHSWRDMKEKLKDMMWVELVQDEAGEGVYNSCATEGLRVQTI</sequence>
<keyword evidence="3" id="KW-1185">Reference proteome</keyword>
<evidence type="ECO:0000313" key="2">
    <source>
        <dbReference type="EMBL" id="EPS35700.1"/>
    </source>
</evidence>
<feature type="compositionally biased region" description="Basic residues" evidence="1">
    <location>
        <begin position="40"/>
        <end position="49"/>
    </location>
</feature>
<comment type="caution">
    <text evidence="2">The sequence shown here is derived from an EMBL/GenBank/DDBJ whole genome shotgun (WGS) entry which is preliminary data.</text>
</comment>
<reference evidence="3" key="2">
    <citation type="submission" date="2013-04" db="EMBL/GenBank/DDBJ databases">
        <title>Genomic mechanisms accounting for the adaptation to parasitism in nematode-trapping fungi.</title>
        <authorList>
            <person name="Ahren D.G."/>
        </authorList>
    </citation>
    <scope>NUCLEOTIDE SEQUENCE [LARGE SCALE GENOMIC DNA]</scope>
    <source>
        <strain evidence="3">CBS 200.50</strain>
    </source>
</reference>
<dbReference type="PANTHER" id="PTHR37540:SF9">
    <property type="entry name" value="ZN(2)-C6 FUNGAL-TYPE DOMAIN-CONTAINING PROTEIN"/>
    <property type="match status" value="1"/>
</dbReference>
<dbReference type="EMBL" id="AQGS01001056">
    <property type="protein sequence ID" value="EPS35700.1"/>
    <property type="molecule type" value="Genomic_DNA"/>
</dbReference>
<dbReference type="STRING" id="1284197.S7ZY61"/>
<dbReference type="OMA" id="YLNAMVI"/>
<dbReference type="PANTHER" id="PTHR37540">
    <property type="entry name" value="TRANSCRIPTION FACTOR (ACR-2), PUTATIVE-RELATED-RELATED"/>
    <property type="match status" value="1"/>
</dbReference>
<feature type="region of interest" description="Disordered" evidence="1">
    <location>
        <begin position="34"/>
        <end position="83"/>
    </location>
</feature>
<proteinExistence type="predicted"/>
<evidence type="ECO:0008006" key="4">
    <source>
        <dbReference type="Google" id="ProtNLM"/>
    </source>
</evidence>
<dbReference type="HOGENOM" id="CLU_023254_0_2_1"/>